<comment type="caution">
    <text evidence="12">The sequence shown here is derived from an EMBL/GenBank/DDBJ whole genome shotgun (WGS) entry which is preliminary data.</text>
</comment>
<dbReference type="InterPro" id="IPR036909">
    <property type="entry name" value="Cyt_c-like_dom_sf"/>
</dbReference>
<protein>
    <submittedName>
        <fullName evidence="12">Di-heme cytochrome c peroxidase</fullName>
    </submittedName>
</protein>
<evidence type="ECO:0000256" key="4">
    <source>
        <dbReference type="ARBA" id="ARBA00022729"/>
    </source>
</evidence>
<dbReference type="GO" id="GO:0020037">
    <property type="term" value="F:heme binding"/>
    <property type="evidence" value="ECO:0007669"/>
    <property type="project" value="InterPro"/>
</dbReference>
<sequence length="372" mass="39996">MRAWLFLMALAAPVMADEITLAETCPPSFQLLADGTCELVTLYQFYDSPPQHGGLRARLDPPANRYTPQQIDLGRYLFFDPILSSGGDLSCASCHDPAQGLSDGRKRGLGVTELNRSTPSLWNVGFASSLMWDGRAETLEQQALLPLFNPAEMAANADGIETALNAAPGYVSLFQTAFGKSPSLETTAIALAAFQSSLISLNSRYDRYAHGDATALNPQEIRGMNAFRGFVARCSQCHIPPLFTDFELAVVGAPADERGFADPGAGALAADPARLGAFKTPTLRNITRTAPYFHAGQFDTLKGVVDFYNNTAGHAAPEGQDLRIHWHVHMTDGPKLSAGTVADIVAFLGALEDESLMPRRPDTLPSGLLPQD</sequence>
<organism evidence="12 13">
    <name type="scientific">Ruegeria pomeroyi</name>
    <dbReference type="NCBI Taxonomy" id="89184"/>
    <lineage>
        <taxon>Bacteria</taxon>
        <taxon>Pseudomonadati</taxon>
        <taxon>Pseudomonadota</taxon>
        <taxon>Alphaproteobacteria</taxon>
        <taxon>Rhodobacterales</taxon>
        <taxon>Roseobacteraceae</taxon>
        <taxon>Ruegeria</taxon>
    </lineage>
</organism>
<dbReference type="PIRSF" id="PIRSF000294">
    <property type="entry name" value="Cytochrome-c_peroxidase"/>
    <property type="match status" value="1"/>
</dbReference>
<keyword evidence="12" id="KW-0575">Peroxidase</keyword>
<evidence type="ECO:0000313" key="12">
    <source>
        <dbReference type="EMBL" id="NVK96760.1"/>
    </source>
</evidence>
<feature type="binding site" description="axial binding residue" evidence="9">
    <location>
        <position position="95"/>
    </location>
    <ligand>
        <name>heme c</name>
        <dbReference type="ChEBI" id="CHEBI:61717"/>
        <label>1</label>
    </ligand>
    <ligandPart>
        <name>Fe</name>
        <dbReference type="ChEBI" id="CHEBI:18248"/>
    </ligandPart>
</feature>
<dbReference type="PANTHER" id="PTHR30600:SF10">
    <property type="entry name" value="BLL6722 PROTEIN"/>
    <property type="match status" value="1"/>
</dbReference>
<dbReference type="EMBL" id="JABXIY010000020">
    <property type="protein sequence ID" value="NVK96760.1"/>
    <property type="molecule type" value="Genomic_DNA"/>
</dbReference>
<feature type="binding site" description="covalent" evidence="8">
    <location>
        <position position="94"/>
    </location>
    <ligand>
        <name>heme c</name>
        <dbReference type="ChEBI" id="CHEBI:61717"/>
        <label>1</label>
    </ligand>
</feature>
<dbReference type="InterPro" id="IPR051395">
    <property type="entry name" value="Cytochrome_c_Peroxidase/MauG"/>
</dbReference>
<name>A0A850LG62_9RHOB</name>
<gene>
    <name evidence="12" type="ORF">HW564_07510</name>
</gene>
<dbReference type="Pfam" id="PF03150">
    <property type="entry name" value="CCP_MauG"/>
    <property type="match status" value="1"/>
</dbReference>
<reference evidence="12 13" key="1">
    <citation type="journal article" date="2020" name="Proc. Natl. Acad. Sci. U.S.A.">
        <title>Ecological drivers of bacterial community assembly in synthetic phycospheres.</title>
        <authorList>
            <person name="Fu H."/>
            <person name="Uchimiya M."/>
            <person name="Gore J."/>
            <person name="Moran M.A."/>
        </authorList>
    </citation>
    <scope>NUCLEOTIDE SEQUENCE [LARGE SCALE GENOMIC DNA]</scope>
    <source>
        <strain evidence="12">HF-Din03</strain>
    </source>
</reference>
<dbReference type="SUPFAM" id="SSF46626">
    <property type="entry name" value="Cytochrome c"/>
    <property type="match status" value="2"/>
</dbReference>
<evidence type="ECO:0000256" key="2">
    <source>
        <dbReference type="ARBA" id="ARBA00022617"/>
    </source>
</evidence>
<dbReference type="InterPro" id="IPR009056">
    <property type="entry name" value="Cyt_c-like_dom"/>
</dbReference>
<evidence type="ECO:0000313" key="13">
    <source>
        <dbReference type="Proteomes" id="UP000565723"/>
    </source>
</evidence>
<evidence type="ECO:0000256" key="1">
    <source>
        <dbReference type="ARBA" id="ARBA00004418"/>
    </source>
</evidence>
<feature type="domain" description="Cytochrome c" evidence="11">
    <location>
        <begin position="218"/>
        <end position="352"/>
    </location>
</feature>
<keyword evidence="5" id="KW-0574">Periplasm</keyword>
<proteinExistence type="predicted"/>
<evidence type="ECO:0000256" key="10">
    <source>
        <dbReference type="SAM" id="SignalP"/>
    </source>
</evidence>
<keyword evidence="7 9" id="KW-0408">Iron</keyword>
<feature type="binding site" description="covalent" evidence="8">
    <location>
        <position position="91"/>
    </location>
    <ligand>
        <name>heme c</name>
        <dbReference type="ChEBI" id="CHEBI:61717"/>
        <label>1</label>
    </ligand>
</feature>
<feature type="binding site" description="axial binding residue" evidence="9">
    <location>
        <position position="238"/>
    </location>
    <ligand>
        <name>heme c</name>
        <dbReference type="ChEBI" id="CHEBI:61717"/>
        <label>2</label>
    </ligand>
    <ligandPart>
        <name>Fe</name>
        <dbReference type="ChEBI" id="CHEBI:18248"/>
    </ligandPart>
</feature>
<dbReference type="Gene3D" id="1.10.760.10">
    <property type="entry name" value="Cytochrome c-like domain"/>
    <property type="match status" value="2"/>
</dbReference>
<feature type="binding site" description="covalent" evidence="8">
    <location>
        <position position="237"/>
    </location>
    <ligand>
        <name>heme c</name>
        <dbReference type="ChEBI" id="CHEBI:61717"/>
        <label>2</label>
    </ligand>
</feature>
<comment type="subcellular location">
    <subcellularLocation>
        <location evidence="1">Periplasm</location>
    </subcellularLocation>
</comment>
<keyword evidence="6" id="KW-0560">Oxidoreductase</keyword>
<dbReference type="Proteomes" id="UP000565723">
    <property type="component" value="Unassembled WGS sequence"/>
</dbReference>
<evidence type="ECO:0000256" key="9">
    <source>
        <dbReference type="PIRSR" id="PIRSR000294-2"/>
    </source>
</evidence>
<evidence type="ECO:0000256" key="8">
    <source>
        <dbReference type="PIRSR" id="PIRSR000294-1"/>
    </source>
</evidence>
<evidence type="ECO:0000256" key="5">
    <source>
        <dbReference type="ARBA" id="ARBA00022764"/>
    </source>
</evidence>
<feature type="chain" id="PRO_5032472813" evidence="10">
    <location>
        <begin position="17"/>
        <end position="372"/>
    </location>
</feature>
<comment type="PTM">
    <text evidence="8">Binds 2 heme groups per subunit.</text>
</comment>
<comment type="cofactor">
    <cofactor evidence="8">
        <name>heme</name>
        <dbReference type="ChEBI" id="CHEBI:30413"/>
    </cofactor>
    <text evidence="8">Binds 2 heme groups.</text>
</comment>
<evidence type="ECO:0000256" key="6">
    <source>
        <dbReference type="ARBA" id="ARBA00023002"/>
    </source>
</evidence>
<keyword evidence="2 8" id="KW-0349">Heme</keyword>
<dbReference type="GO" id="GO:0004130">
    <property type="term" value="F:cytochrome-c peroxidase activity"/>
    <property type="evidence" value="ECO:0007669"/>
    <property type="project" value="TreeGrafter"/>
</dbReference>
<feature type="binding site" description="covalent" evidence="8">
    <location>
        <position position="234"/>
    </location>
    <ligand>
        <name>heme c</name>
        <dbReference type="ChEBI" id="CHEBI:61717"/>
        <label>2</label>
    </ligand>
</feature>
<dbReference type="InterPro" id="IPR026259">
    <property type="entry name" value="MauG/Cytc_peroxidase"/>
</dbReference>
<dbReference type="GO" id="GO:0009055">
    <property type="term" value="F:electron transfer activity"/>
    <property type="evidence" value="ECO:0007669"/>
    <property type="project" value="InterPro"/>
</dbReference>
<dbReference type="PANTHER" id="PTHR30600">
    <property type="entry name" value="CYTOCHROME C PEROXIDASE-RELATED"/>
    <property type="match status" value="1"/>
</dbReference>
<evidence type="ECO:0000259" key="11">
    <source>
        <dbReference type="PROSITE" id="PS51007"/>
    </source>
</evidence>
<dbReference type="RefSeq" id="WP_044029520.1">
    <property type="nucleotide sequence ID" value="NZ_JABXIY010000020.1"/>
</dbReference>
<dbReference type="GO" id="GO:0042597">
    <property type="term" value="C:periplasmic space"/>
    <property type="evidence" value="ECO:0007669"/>
    <property type="project" value="UniProtKB-SubCell"/>
</dbReference>
<accession>A0A850LG62</accession>
<keyword evidence="3 9" id="KW-0479">Metal-binding</keyword>
<evidence type="ECO:0000256" key="7">
    <source>
        <dbReference type="ARBA" id="ARBA00023004"/>
    </source>
</evidence>
<keyword evidence="4 10" id="KW-0732">Signal</keyword>
<dbReference type="GO" id="GO:0046872">
    <property type="term" value="F:metal ion binding"/>
    <property type="evidence" value="ECO:0007669"/>
    <property type="project" value="UniProtKB-KW"/>
</dbReference>
<feature type="signal peptide" evidence="10">
    <location>
        <begin position="1"/>
        <end position="16"/>
    </location>
</feature>
<dbReference type="InterPro" id="IPR004852">
    <property type="entry name" value="Di-haem_cyt_c_peroxidsae"/>
</dbReference>
<dbReference type="PROSITE" id="PS51007">
    <property type="entry name" value="CYTC"/>
    <property type="match status" value="1"/>
</dbReference>
<dbReference type="AlphaFoldDB" id="A0A850LG62"/>
<evidence type="ECO:0000256" key="3">
    <source>
        <dbReference type="ARBA" id="ARBA00022723"/>
    </source>
</evidence>